<dbReference type="InterPro" id="IPR036361">
    <property type="entry name" value="SAP_dom_sf"/>
</dbReference>
<comment type="caution">
    <text evidence="8">The sequence shown here is derived from an EMBL/GenBank/DDBJ whole genome shotgun (WGS) entry which is preliminary data.</text>
</comment>
<dbReference type="InterPro" id="IPR003034">
    <property type="entry name" value="SAP_dom"/>
</dbReference>
<evidence type="ECO:0000256" key="4">
    <source>
        <dbReference type="PROSITE-ProRule" id="PRU00723"/>
    </source>
</evidence>
<keyword evidence="2 4" id="KW-0863">Zinc-finger</keyword>
<evidence type="ECO:0000259" key="7">
    <source>
        <dbReference type="PROSITE" id="PS50800"/>
    </source>
</evidence>
<dbReference type="InterPro" id="IPR041367">
    <property type="entry name" value="Znf-CCCH_4"/>
</dbReference>
<dbReference type="PROSITE" id="PS50103">
    <property type="entry name" value="ZF_C3H1"/>
    <property type="match status" value="2"/>
</dbReference>
<reference evidence="9" key="1">
    <citation type="submission" date="2016-04" db="EMBL/GenBank/DDBJ databases">
        <title>Cephalotus genome sequencing.</title>
        <authorList>
            <person name="Fukushima K."/>
            <person name="Hasebe M."/>
            <person name="Fang X."/>
        </authorList>
    </citation>
    <scope>NUCLEOTIDE SEQUENCE [LARGE SCALE GENOMIC DNA]</scope>
    <source>
        <strain evidence="9">cv. St1</strain>
    </source>
</reference>
<dbReference type="Proteomes" id="UP000187406">
    <property type="component" value="Unassembled WGS sequence"/>
</dbReference>
<keyword evidence="3 4" id="KW-0862">Zinc</keyword>
<dbReference type="EMBL" id="BDDD01000199">
    <property type="protein sequence ID" value="GAV61415.1"/>
    <property type="molecule type" value="Genomic_DNA"/>
</dbReference>
<feature type="zinc finger region" description="C3H1-type" evidence="4">
    <location>
        <begin position="474"/>
        <end position="501"/>
    </location>
</feature>
<dbReference type="PROSITE" id="PS50800">
    <property type="entry name" value="SAP"/>
    <property type="match status" value="1"/>
</dbReference>
<gene>
    <name evidence="8" type="ORF">CFOL_v3_04942</name>
</gene>
<dbReference type="SMART" id="SM00356">
    <property type="entry name" value="ZnF_C3H1"/>
    <property type="match status" value="2"/>
</dbReference>
<dbReference type="InParanoid" id="A0A1Q3B0I7"/>
<sequence length="503" mass="57124">MTISSMQEGSSEYHKTEQEEQEQELEDYDDDDDDDDDDDCIGSEGSDPDHDSVTDPSYSILEETHTEFSNVSIRKKPKSRIIKDADMGNVKDQEKMEMIEPKFDEKSFERAQKMIEAGQIEKLKLDQCKVYLRKHGLRLTGNKATLNQRIKEHQEILNGGVEQKYPVSSFALNCTGDACTGDVVMFEQNVYEMYNIASRSANGPPCGTRIIAGRIVKESYGAAKQQHTFTIEVLWSSGVKPLPPLHPLLIKGRNLYRLKTLRQRWEDEGERHKILMEKHSRGSLARSVREIRIQEKEKRNIIRANRVSRKESANGKENLNSNSTAKVENGVQVSCQPQLDSTSMAKVEIRPQQLGYTISFGKVAPLQQSTLPVGLSKPTMQPTSSIQQLGPSTDLFKPTIPQQQKNSIRNSVYSQRQPLTMQGNMQQQLCRYHAQGKCHFGDNCKFLHGTTCHRQPLTSINQHCPMIQPRRQGNKQQQLCQYHAKGKCHFGDNCKFLHEEGGT</sequence>
<feature type="region of interest" description="Disordered" evidence="5">
    <location>
        <begin position="1"/>
        <end position="57"/>
    </location>
</feature>
<dbReference type="InterPro" id="IPR056116">
    <property type="entry name" value="DUF7699"/>
</dbReference>
<evidence type="ECO:0000256" key="3">
    <source>
        <dbReference type="ARBA" id="ARBA00022833"/>
    </source>
</evidence>
<dbReference type="GO" id="GO:0008270">
    <property type="term" value="F:zinc ion binding"/>
    <property type="evidence" value="ECO:0007669"/>
    <property type="project" value="UniProtKB-KW"/>
</dbReference>
<evidence type="ECO:0000256" key="1">
    <source>
        <dbReference type="ARBA" id="ARBA00022723"/>
    </source>
</evidence>
<keyword evidence="9" id="KW-1185">Reference proteome</keyword>
<evidence type="ECO:0000256" key="5">
    <source>
        <dbReference type="SAM" id="MobiDB-lite"/>
    </source>
</evidence>
<feature type="domain" description="SAP" evidence="7">
    <location>
        <begin position="120"/>
        <end position="154"/>
    </location>
</feature>
<dbReference type="Pfam" id="PF02037">
    <property type="entry name" value="SAP"/>
    <property type="match status" value="1"/>
</dbReference>
<evidence type="ECO:0000259" key="6">
    <source>
        <dbReference type="PROSITE" id="PS50103"/>
    </source>
</evidence>
<feature type="domain" description="C3H1-type" evidence="6">
    <location>
        <begin position="474"/>
        <end position="501"/>
    </location>
</feature>
<keyword evidence="1 4" id="KW-0479">Metal-binding</keyword>
<name>A0A1Q3B0I7_CEPFO</name>
<feature type="compositionally biased region" description="Acidic residues" evidence="5">
    <location>
        <begin position="19"/>
        <end position="41"/>
    </location>
</feature>
<dbReference type="PANTHER" id="PTHR35323:SF5">
    <property type="entry name" value="ZINC FINGER CCCH DOMAIN-CONTAINING PROTEIN 62"/>
    <property type="match status" value="1"/>
</dbReference>
<dbReference type="InterPro" id="IPR036855">
    <property type="entry name" value="Znf_CCCH_sf"/>
</dbReference>
<organism evidence="8 9">
    <name type="scientific">Cephalotus follicularis</name>
    <name type="common">Albany pitcher plant</name>
    <dbReference type="NCBI Taxonomy" id="3775"/>
    <lineage>
        <taxon>Eukaryota</taxon>
        <taxon>Viridiplantae</taxon>
        <taxon>Streptophyta</taxon>
        <taxon>Embryophyta</taxon>
        <taxon>Tracheophyta</taxon>
        <taxon>Spermatophyta</taxon>
        <taxon>Magnoliopsida</taxon>
        <taxon>eudicotyledons</taxon>
        <taxon>Gunneridae</taxon>
        <taxon>Pentapetalae</taxon>
        <taxon>rosids</taxon>
        <taxon>fabids</taxon>
        <taxon>Oxalidales</taxon>
        <taxon>Cephalotaceae</taxon>
        <taxon>Cephalotus</taxon>
    </lineage>
</organism>
<dbReference type="Gene3D" id="2.30.30.1190">
    <property type="match status" value="1"/>
</dbReference>
<dbReference type="SUPFAM" id="SSF90229">
    <property type="entry name" value="CCCH zinc finger"/>
    <property type="match status" value="2"/>
</dbReference>
<dbReference type="Pfam" id="PF18044">
    <property type="entry name" value="zf-CCCH_4"/>
    <property type="match status" value="1"/>
</dbReference>
<dbReference type="Gene3D" id="4.10.1000.10">
    <property type="entry name" value="Zinc finger, CCCH-type"/>
    <property type="match status" value="1"/>
</dbReference>
<dbReference type="SUPFAM" id="SSF68906">
    <property type="entry name" value="SAP domain"/>
    <property type="match status" value="1"/>
</dbReference>
<feature type="compositionally biased region" description="Polar residues" evidence="5">
    <location>
        <begin position="1"/>
        <end position="10"/>
    </location>
</feature>
<dbReference type="OrthoDB" id="690722at2759"/>
<dbReference type="PANTHER" id="PTHR35323">
    <property type="entry name" value="SAP DOMAIN-CONTAINING PROTEIN"/>
    <property type="match status" value="1"/>
</dbReference>
<feature type="zinc finger region" description="C3H1-type" evidence="4">
    <location>
        <begin position="424"/>
        <end position="451"/>
    </location>
</feature>
<proteinExistence type="predicted"/>
<accession>A0A1Q3B0I7</accession>
<dbReference type="AlphaFoldDB" id="A0A1Q3B0I7"/>
<protein>
    <submittedName>
        <fullName evidence="8">Zf-CCCH domain-containing protein/SAP domain-containing protein</fullName>
    </submittedName>
</protein>
<feature type="domain" description="C3H1-type" evidence="6">
    <location>
        <begin position="424"/>
        <end position="451"/>
    </location>
</feature>
<evidence type="ECO:0000313" key="9">
    <source>
        <dbReference type="Proteomes" id="UP000187406"/>
    </source>
</evidence>
<dbReference type="STRING" id="3775.A0A1Q3B0I7"/>
<dbReference type="Pfam" id="PF24766">
    <property type="entry name" value="DUF7699"/>
    <property type="match status" value="1"/>
</dbReference>
<dbReference type="InterPro" id="IPR000571">
    <property type="entry name" value="Znf_CCCH"/>
</dbReference>
<dbReference type="Pfam" id="PF00642">
    <property type="entry name" value="zf-CCCH"/>
    <property type="match status" value="1"/>
</dbReference>
<evidence type="ECO:0000256" key="2">
    <source>
        <dbReference type="ARBA" id="ARBA00022771"/>
    </source>
</evidence>
<evidence type="ECO:0000313" key="8">
    <source>
        <dbReference type="EMBL" id="GAV61415.1"/>
    </source>
</evidence>